<dbReference type="EMBL" id="LC738879">
    <property type="protein sequence ID" value="BDT62913.1"/>
    <property type="molecule type" value="Genomic_DNA"/>
</dbReference>
<keyword evidence="1" id="KW-0812">Transmembrane</keyword>
<protein>
    <submittedName>
        <fullName evidence="2">Wsv216-like protein</fullName>
    </submittedName>
</protein>
<evidence type="ECO:0000313" key="2">
    <source>
        <dbReference type="EMBL" id="BDT62913.1"/>
    </source>
</evidence>
<evidence type="ECO:0000256" key="1">
    <source>
        <dbReference type="SAM" id="Phobius"/>
    </source>
</evidence>
<sequence>MDNNNINNNTAKKINICTILYTIIITLKILLLILFTINISKIYKKTLTNKISYNKDKTEISKVIKGSDKADKNNNNNIFNLGKNNDLNIIKISNNNAEKKYKYVHNVYSNNSNDNYKNKNETSTLEVNKTSNEYDDNNHIKDKTYTDDFIENEIINITKDITDKGFAAIIASQIRSRLHENKNSKNINGFLNYWKSSINSDKKNYSMLNIEEICVRLFDKGNNHNILSTSALYIIKADVIRGKLPIKVKITFFKETSPNIPLCYIDTIIYSLGKPIILKEISKCLNYGQIYRVCIESENMILYDKNIYIESPFIEMVPVFICQDVILLRYIKQMKSPIFNNVIYDSNLFTSKYIEKFPLLSPTLSTKMGQYSNNMNPISGNNNGHYLLYAKDPIEYDNSLPLKDLLSTAGMEDAELTLIKNPANPIEYYILLKRISQHYRLYHNIKGWIINYKSHDGTDFRQIFSLSSNLEKYHERSYIEIRSAEKLCNITTHRNVKIWNTDNKIGIEEIDNKDKLTEKKELIDNKIYFPKNPSFFHRDPYIVIDKETGKFIMLTFGFIDNISLNPRWAADPCYIRSPDNLITINPLRNDHKGQFISNVVLFNANIGGDSFTSNQGKAIYSSITVQNTNKINSPLLHLFRSSLPPPDNVFIHIQNDNHAKYIYLLTEVFHKSLPIQNKLDPNMLSQLVYMLGIKTPTLMPYNNKTYASVGFKKTLMDQNLYIDIVNMINFENTTNKLTIFALGLKYLSKNETCMPNVVKRVIRSSLSEEVIITDRNGTELTRSKNILVDSNGIIIISNDVEIDGSVKRWASSTPFLLGSCKISGRIGILGNTVPVFTVDQVLDICKIFTYSIPEDAFKVGYTVYLSNTCLNERIVTDFGISDIVALYLSPKIQGKRIILNTVSLTHQKNNVDEKNKIFIIPSKFSIGGGAEDATSLIILDRLVYALRAEIITDIFKEKQYFIQHGVYSPGSVTLDDTFVLKHRDIMNYNKT</sequence>
<keyword evidence="1" id="KW-1133">Transmembrane helix</keyword>
<accession>A0A9C7F0P8</accession>
<keyword evidence="1" id="KW-0472">Membrane</keyword>
<name>A0A9C7F0P8_9VIRU</name>
<organism evidence="2">
    <name type="scientific">Trachysalambria curvirostris majanivirus</name>
    <dbReference type="NCBI Taxonomy" id="2984281"/>
    <lineage>
        <taxon>Viruses</taxon>
        <taxon>Viruses incertae sedis</taxon>
        <taxon>Naldaviricetes</taxon>
        <taxon>Nimaviridae</taxon>
    </lineage>
</organism>
<reference evidence="2" key="1">
    <citation type="submission" date="2022-10" db="EMBL/GenBank/DDBJ databases">
        <title>Genome sequences of endogenous nimaviruses in decapod crustaceans.</title>
        <authorList>
            <person name="Kawato S."/>
            <person name="Nozaki R."/>
            <person name="Kondo H."/>
            <person name="Hirono I."/>
        </authorList>
    </citation>
    <scope>NUCLEOTIDE SEQUENCE</scope>
    <source>
        <strain evidence="2">Ube2021</strain>
    </source>
</reference>
<proteinExistence type="predicted"/>
<feature type="transmembrane region" description="Helical" evidence="1">
    <location>
        <begin position="16"/>
        <end position="37"/>
    </location>
</feature>